<dbReference type="AlphaFoldDB" id="A0AAV1XHA4"/>
<feature type="compositionally biased region" description="Polar residues" evidence="1">
    <location>
        <begin position="296"/>
        <end position="305"/>
    </location>
</feature>
<evidence type="ECO:0000313" key="2">
    <source>
        <dbReference type="EMBL" id="CAL0321166.1"/>
    </source>
</evidence>
<feature type="compositionally biased region" description="Low complexity" evidence="1">
    <location>
        <begin position="219"/>
        <end position="236"/>
    </location>
</feature>
<dbReference type="EMBL" id="CAXHTB010000015">
    <property type="protein sequence ID" value="CAL0321166.1"/>
    <property type="molecule type" value="Genomic_DNA"/>
</dbReference>
<dbReference type="Proteomes" id="UP001497480">
    <property type="component" value="Unassembled WGS sequence"/>
</dbReference>
<evidence type="ECO:0000313" key="3">
    <source>
        <dbReference type="Proteomes" id="UP001497480"/>
    </source>
</evidence>
<feature type="region of interest" description="Disordered" evidence="1">
    <location>
        <begin position="40"/>
        <end position="66"/>
    </location>
</feature>
<accession>A0AAV1XHA4</accession>
<name>A0AAV1XHA4_LUPLU</name>
<organism evidence="2 3">
    <name type="scientific">Lupinus luteus</name>
    <name type="common">European yellow lupine</name>
    <dbReference type="NCBI Taxonomy" id="3873"/>
    <lineage>
        <taxon>Eukaryota</taxon>
        <taxon>Viridiplantae</taxon>
        <taxon>Streptophyta</taxon>
        <taxon>Embryophyta</taxon>
        <taxon>Tracheophyta</taxon>
        <taxon>Spermatophyta</taxon>
        <taxon>Magnoliopsida</taxon>
        <taxon>eudicotyledons</taxon>
        <taxon>Gunneridae</taxon>
        <taxon>Pentapetalae</taxon>
        <taxon>rosids</taxon>
        <taxon>fabids</taxon>
        <taxon>Fabales</taxon>
        <taxon>Fabaceae</taxon>
        <taxon>Papilionoideae</taxon>
        <taxon>50 kb inversion clade</taxon>
        <taxon>genistoids sensu lato</taxon>
        <taxon>core genistoids</taxon>
        <taxon>Genisteae</taxon>
        <taxon>Lupinus</taxon>
    </lineage>
</organism>
<comment type="caution">
    <text evidence="2">The sequence shown here is derived from an EMBL/GenBank/DDBJ whole genome shotgun (WGS) entry which is preliminary data.</text>
</comment>
<sequence>MEECWDRIWIGMYKPTGKPLTRATYNSHDGRQYAQVVRQGRQQAAHSEHNSVENTGNNSGGDNIRRSDTRVNIKKAAFEFRTTEEKPKWLEKSYLGVLSYNMDCDNIKEKLFLDGFYTIRVTPMGGRTVLLRADEEGELEDLLSEERDWFEQRFDLSRKSEPSDVATDRFTWLEFGRVLIATTSRASIDTSIRVKINNDVYDVRLVEERGELWPHNSLSTNSDPEMTSSSSDSAPSWVEEINIAGEDWVGEKGNRDHGVSEEANEEHEVSEGANGEHGVSEEANGAHEVGEEDSGENSMQPTLDSPTLGRHSSLKPNLGIEDNGAALMIRISEKENFGHVQNTGNYKKNESFCINSQYGKSPHSTNCVQVVAHSSIYDDNSMEKIEEEGPSPTIKSHGKITIASSKPNSPQTKESNVGTFNVEHIMDSIELMESVLHSNSKEILPCDPTLSIANDIALEEFVEANEMQHNIQSFDHNLGLSSHSKAQDANTYPSTHYDHVEASGKELEIWIDLSDDLSRAEISQKTTEEEDLPCWQY</sequence>
<feature type="compositionally biased region" description="Basic and acidic residues" evidence="1">
    <location>
        <begin position="249"/>
        <end position="270"/>
    </location>
</feature>
<proteinExistence type="predicted"/>
<feature type="compositionally biased region" description="Basic and acidic residues" evidence="1">
    <location>
        <begin position="278"/>
        <end position="289"/>
    </location>
</feature>
<feature type="region of interest" description="Disordered" evidence="1">
    <location>
        <begin position="386"/>
        <end position="415"/>
    </location>
</feature>
<feature type="compositionally biased region" description="Polar residues" evidence="1">
    <location>
        <begin position="402"/>
        <end position="415"/>
    </location>
</feature>
<feature type="compositionally biased region" description="Polar residues" evidence="1">
    <location>
        <begin position="52"/>
        <end position="61"/>
    </location>
</feature>
<evidence type="ECO:0000256" key="1">
    <source>
        <dbReference type="SAM" id="MobiDB-lite"/>
    </source>
</evidence>
<keyword evidence="3" id="KW-1185">Reference proteome</keyword>
<reference evidence="2 3" key="1">
    <citation type="submission" date="2024-03" db="EMBL/GenBank/DDBJ databases">
        <authorList>
            <person name="Martinez-Hernandez J."/>
        </authorList>
    </citation>
    <scope>NUCLEOTIDE SEQUENCE [LARGE SCALE GENOMIC DNA]</scope>
</reference>
<gene>
    <name evidence="2" type="ORF">LLUT_LOCUS22226</name>
</gene>
<protein>
    <submittedName>
        <fullName evidence="2">Uncharacterized protein</fullName>
    </submittedName>
</protein>
<feature type="region of interest" description="Disordered" evidence="1">
    <location>
        <begin position="214"/>
        <end position="318"/>
    </location>
</feature>